<organism evidence="2 3">
    <name type="scientific">Haemonchus contortus</name>
    <name type="common">Barber pole worm</name>
    <dbReference type="NCBI Taxonomy" id="6289"/>
    <lineage>
        <taxon>Eukaryota</taxon>
        <taxon>Metazoa</taxon>
        <taxon>Ecdysozoa</taxon>
        <taxon>Nematoda</taxon>
        <taxon>Chromadorea</taxon>
        <taxon>Rhabditida</taxon>
        <taxon>Rhabditina</taxon>
        <taxon>Rhabditomorpha</taxon>
        <taxon>Strongyloidea</taxon>
        <taxon>Trichostrongylidae</taxon>
        <taxon>Haemonchus</taxon>
    </lineage>
</organism>
<evidence type="ECO:0000256" key="1">
    <source>
        <dbReference type="SAM" id="SignalP"/>
    </source>
</evidence>
<protein>
    <submittedName>
        <fullName evidence="3 4">ShKT domain-containing protein</fullName>
    </submittedName>
</protein>
<keyword evidence="1" id="KW-0732">Signal</keyword>
<dbReference type="AlphaFoldDB" id="A0A6F7NR43"/>
<reference evidence="3 4" key="1">
    <citation type="submission" date="2020-12" db="UniProtKB">
        <authorList>
            <consortium name="WormBaseParasite"/>
        </authorList>
    </citation>
    <scope>IDENTIFICATION</scope>
    <source>
        <strain evidence="3 4">MHco3</strain>
    </source>
</reference>
<evidence type="ECO:0000313" key="2">
    <source>
        <dbReference type="Proteomes" id="UP000025227"/>
    </source>
</evidence>
<feature type="chain" id="PRO_5044631424" evidence="1">
    <location>
        <begin position="21"/>
        <end position="111"/>
    </location>
</feature>
<dbReference type="WBParaSite" id="HCON_00017800-00001">
    <property type="protein sequence ID" value="HCON_00017800-00001"/>
    <property type="gene ID" value="HCON_00017800"/>
</dbReference>
<dbReference type="WBParaSite" id="HCON_00017790-00001">
    <property type="protein sequence ID" value="HCON_00017790-00001"/>
    <property type="gene ID" value="HCON_00017790"/>
</dbReference>
<sequence length="111" mass="12710">MLFYLACALFLLNCALTTLAREDPNRLCEDHLDEGFCRLLVKRKQCNLGTYADFAERNCWKTCGNCTPVTPKPKETCFNKADSKTCYDLYERGQCEVAKDICAKTCYYCDS</sequence>
<evidence type="ECO:0000313" key="4">
    <source>
        <dbReference type="WBParaSite" id="HCON_00017800-00001"/>
    </source>
</evidence>
<dbReference type="Gene3D" id="1.10.10.1940">
    <property type="match status" value="1"/>
</dbReference>
<feature type="signal peptide" evidence="1">
    <location>
        <begin position="1"/>
        <end position="20"/>
    </location>
</feature>
<name>A0A6F7NR43_HAECO</name>
<evidence type="ECO:0000313" key="3">
    <source>
        <dbReference type="WBParaSite" id="HCON_00017790-00001"/>
    </source>
</evidence>
<keyword evidence="2" id="KW-1185">Reference proteome</keyword>
<dbReference type="Proteomes" id="UP000025227">
    <property type="component" value="Unplaced"/>
</dbReference>
<accession>A0A6F7NR43</accession>
<proteinExistence type="predicted"/>